<dbReference type="PANTHER" id="PTHR48111:SF38">
    <property type="entry name" value="TWO-COMPONENT RESPONSE REGULATOR"/>
    <property type="match status" value="1"/>
</dbReference>
<accession>A0ABP7XHU8</accession>
<dbReference type="PROSITE" id="PS50110">
    <property type="entry name" value="RESPONSE_REGULATORY"/>
    <property type="match status" value="1"/>
</dbReference>
<dbReference type="InterPro" id="IPR011006">
    <property type="entry name" value="CheY-like_superfamily"/>
</dbReference>
<dbReference type="CDD" id="cd00383">
    <property type="entry name" value="trans_reg_C"/>
    <property type="match status" value="1"/>
</dbReference>
<dbReference type="InterPro" id="IPR001789">
    <property type="entry name" value="Sig_transdc_resp-reg_receiver"/>
</dbReference>
<gene>
    <name evidence="6" type="ORF">GCM10022215_18590</name>
</gene>
<dbReference type="Proteomes" id="UP001501495">
    <property type="component" value="Unassembled WGS sequence"/>
</dbReference>
<dbReference type="Pfam" id="PF00486">
    <property type="entry name" value="Trans_reg_C"/>
    <property type="match status" value="1"/>
</dbReference>
<comment type="caution">
    <text evidence="6">The sequence shown here is derived from an EMBL/GenBank/DDBJ whole genome shotgun (WGS) entry which is preliminary data.</text>
</comment>
<keyword evidence="2" id="KW-0597">Phosphoprotein</keyword>
<evidence type="ECO:0000256" key="3">
    <source>
        <dbReference type="PROSITE-ProRule" id="PRU01091"/>
    </source>
</evidence>
<dbReference type="InterPro" id="IPR039420">
    <property type="entry name" value="WalR-like"/>
</dbReference>
<evidence type="ECO:0000256" key="2">
    <source>
        <dbReference type="PROSITE-ProRule" id="PRU00169"/>
    </source>
</evidence>
<dbReference type="Gene3D" id="6.10.250.690">
    <property type="match status" value="1"/>
</dbReference>
<feature type="modified residue" description="4-aspartylphosphate" evidence="2">
    <location>
        <position position="51"/>
    </location>
</feature>
<dbReference type="EMBL" id="BAAAZH010000012">
    <property type="protein sequence ID" value="GAA4117663.1"/>
    <property type="molecule type" value="Genomic_DNA"/>
</dbReference>
<keyword evidence="7" id="KW-1185">Reference proteome</keyword>
<dbReference type="InterPro" id="IPR001867">
    <property type="entry name" value="OmpR/PhoB-type_DNA-bd"/>
</dbReference>
<evidence type="ECO:0000259" key="4">
    <source>
        <dbReference type="PROSITE" id="PS50110"/>
    </source>
</evidence>
<feature type="DNA-binding region" description="OmpR/PhoB-type" evidence="3">
    <location>
        <begin position="124"/>
        <end position="221"/>
    </location>
</feature>
<sequence length="228" mass="25320">MRILLVEDEPELARFVQDALEADGYCVVRCADGERALVIACVEEVDLVVLDLTLPGVDGLQVLERLRRRLPALPVIIVSARGQVEDKVRGLDLGADDYLVKPFALAELSARIRSALRAPDQARSHVLEVGGVSLDLRAHQVQRDGVQVHLTAREFQLLAHLMRHADQVISRHQLLQSVWDLSHDPGTKVVEVYIGQLRRKLGPDGAELIETVRQAGYRFRDAVPAVRG</sequence>
<name>A0ABP7XHU8_9ACTN</name>
<evidence type="ECO:0000259" key="5">
    <source>
        <dbReference type="PROSITE" id="PS51755"/>
    </source>
</evidence>
<dbReference type="RefSeq" id="WP_344733057.1">
    <property type="nucleotide sequence ID" value="NZ_BAAAZH010000012.1"/>
</dbReference>
<dbReference type="SMART" id="SM00448">
    <property type="entry name" value="REC"/>
    <property type="match status" value="1"/>
</dbReference>
<dbReference type="SMART" id="SM00862">
    <property type="entry name" value="Trans_reg_C"/>
    <property type="match status" value="1"/>
</dbReference>
<dbReference type="InterPro" id="IPR036388">
    <property type="entry name" value="WH-like_DNA-bd_sf"/>
</dbReference>
<dbReference type="SUPFAM" id="SSF52172">
    <property type="entry name" value="CheY-like"/>
    <property type="match status" value="1"/>
</dbReference>
<evidence type="ECO:0000313" key="7">
    <source>
        <dbReference type="Proteomes" id="UP001501495"/>
    </source>
</evidence>
<keyword evidence="1 3" id="KW-0238">DNA-binding</keyword>
<evidence type="ECO:0000313" key="6">
    <source>
        <dbReference type="EMBL" id="GAA4117663.1"/>
    </source>
</evidence>
<dbReference type="PANTHER" id="PTHR48111">
    <property type="entry name" value="REGULATOR OF RPOS"/>
    <property type="match status" value="1"/>
</dbReference>
<proteinExistence type="predicted"/>
<dbReference type="Gene3D" id="1.10.10.10">
    <property type="entry name" value="Winged helix-like DNA-binding domain superfamily/Winged helix DNA-binding domain"/>
    <property type="match status" value="1"/>
</dbReference>
<reference evidence="7" key="1">
    <citation type="journal article" date="2019" name="Int. J. Syst. Evol. Microbiol.">
        <title>The Global Catalogue of Microorganisms (GCM) 10K type strain sequencing project: providing services to taxonomists for standard genome sequencing and annotation.</title>
        <authorList>
            <consortium name="The Broad Institute Genomics Platform"/>
            <consortium name="The Broad Institute Genome Sequencing Center for Infectious Disease"/>
            <person name="Wu L."/>
            <person name="Ma J."/>
        </authorList>
    </citation>
    <scope>NUCLEOTIDE SEQUENCE [LARGE SCALE GENOMIC DNA]</scope>
    <source>
        <strain evidence="7">JCM 16703</strain>
    </source>
</reference>
<protein>
    <submittedName>
        <fullName evidence="6">Response regulator transcription factor</fullName>
    </submittedName>
</protein>
<feature type="domain" description="OmpR/PhoB-type" evidence="5">
    <location>
        <begin position="124"/>
        <end position="221"/>
    </location>
</feature>
<feature type="domain" description="Response regulatory" evidence="4">
    <location>
        <begin position="2"/>
        <end position="116"/>
    </location>
</feature>
<dbReference type="Gene3D" id="3.40.50.2300">
    <property type="match status" value="1"/>
</dbReference>
<dbReference type="Pfam" id="PF00072">
    <property type="entry name" value="Response_reg"/>
    <property type="match status" value="1"/>
</dbReference>
<evidence type="ECO:0000256" key="1">
    <source>
        <dbReference type="ARBA" id="ARBA00023125"/>
    </source>
</evidence>
<organism evidence="6 7">
    <name type="scientific">Nocardioides fonticola</name>
    <dbReference type="NCBI Taxonomy" id="450363"/>
    <lineage>
        <taxon>Bacteria</taxon>
        <taxon>Bacillati</taxon>
        <taxon>Actinomycetota</taxon>
        <taxon>Actinomycetes</taxon>
        <taxon>Propionibacteriales</taxon>
        <taxon>Nocardioidaceae</taxon>
        <taxon>Nocardioides</taxon>
    </lineage>
</organism>
<dbReference type="PROSITE" id="PS51755">
    <property type="entry name" value="OMPR_PHOB"/>
    <property type="match status" value="1"/>
</dbReference>